<gene>
    <name evidence="2" type="ORF">DWB68_03190</name>
</gene>
<name>A0A399JFG2_9MICC</name>
<evidence type="ECO:0000313" key="3">
    <source>
        <dbReference type="Proteomes" id="UP000265419"/>
    </source>
</evidence>
<organism evidence="2 3">
    <name type="scientific">Galactobacter valiniphilus</name>
    <dbReference type="NCBI Taxonomy" id="2676122"/>
    <lineage>
        <taxon>Bacteria</taxon>
        <taxon>Bacillati</taxon>
        <taxon>Actinomycetota</taxon>
        <taxon>Actinomycetes</taxon>
        <taxon>Micrococcales</taxon>
        <taxon>Micrococcaceae</taxon>
        <taxon>Galactobacter</taxon>
    </lineage>
</organism>
<evidence type="ECO:0000256" key="1">
    <source>
        <dbReference type="SAM" id="SignalP"/>
    </source>
</evidence>
<keyword evidence="1" id="KW-0732">Signal</keyword>
<sequence>MPAPATRVLAPLACAASLALALTACTGNPKIMVGSTTFATSAELAAAMDKAGMACNDVKLVQQTDKVSMSTCQNPDFTSLNIVVFHDPAALAQLVNQAAARDGKDVTATTTIYGNNWATIGSAKDADTVKSAAEKLGATLATAA</sequence>
<protein>
    <submittedName>
        <fullName evidence="2">Uncharacterized protein</fullName>
    </submittedName>
</protein>
<keyword evidence="3" id="KW-1185">Reference proteome</keyword>
<evidence type="ECO:0000313" key="2">
    <source>
        <dbReference type="EMBL" id="RII43317.1"/>
    </source>
</evidence>
<dbReference type="EMBL" id="QQXK01000004">
    <property type="protein sequence ID" value="RII43317.1"/>
    <property type="molecule type" value="Genomic_DNA"/>
</dbReference>
<proteinExistence type="predicted"/>
<dbReference type="AlphaFoldDB" id="A0A399JFG2"/>
<comment type="caution">
    <text evidence="2">The sequence shown here is derived from an EMBL/GenBank/DDBJ whole genome shotgun (WGS) entry which is preliminary data.</text>
</comment>
<dbReference type="PROSITE" id="PS51257">
    <property type="entry name" value="PROKAR_LIPOPROTEIN"/>
    <property type="match status" value="1"/>
</dbReference>
<dbReference type="RefSeq" id="WP_119423688.1">
    <property type="nucleotide sequence ID" value="NZ_QQXK01000004.1"/>
</dbReference>
<reference evidence="2 3" key="1">
    <citation type="submission" date="2018-07" db="EMBL/GenBank/DDBJ databases">
        <title>Arthrobacter sp. nov., isolated from raw cow's milk with high bacterial count.</title>
        <authorList>
            <person name="Hahne J."/>
            <person name="Isele D."/>
            <person name="Lipski A."/>
        </authorList>
    </citation>
    <scope>NUCLEOTIDE SEQUENCE [LARGE SCALE GENOMIC DNA]</scope>
    <source>
        <strain evidence="2 3">JZ R-35</strain>
    </source>
</reference>
<accession>A0A399JFG2</accession>
<dbReference type="Proteomes" id="UP000265419">
    <property type="component" value="Unassembled WGS sequence"/>
</dbReference>
<feature type="signal peptide" evidence="1">
    <location>
        <begin position="1"/>
        <end position="21"/>
    </location>
</feature>
<feature type="chain" id="PRO_5017215648" evidence="1">
    <location>
        <begin position="22"/>
        <end position="144"/>
    </location>
</feature>